<dbReference type="InterPro" id="IPR003959">
    <property type="entry name" value="ATPase_AAA_core"/>
</dbReference>
<evidence type="ECO:0000256" key="1">
    <source>
        <dbReference type="ARBA" id="ARBA00006914"/>
    </source>
</evidence>
<comment type="similarity">
    <text evidence="1">Belongs to the AAA ATPase family.</text>
</comment>
<dbReference type="GO" id="GO:0005524">
    <property type="term" value="F:ATP binding"/>
    <property type="evidence" value="ECO:0007669"/>
    <property type="project" value="InterPro"/>
</dbReference>
<dbReference type="SUPFAM" id="SSF52540">
    <property type="entry name" value="P-loop containing nucleoside triphosphate hydrolases"/>
    <property type="match status" value="2"/>
</dbReference>
<dbReference type="OrthoDB" id="9809379at2"/>
<dbReference type="PANTHER" id="PTHR23074:SF17">
    <property type="entry name" value="FIDGETIN-LIKE PROTEIN 1"/>
    <property type="match status" value="1"/>
</dbReference>
<gene>
    <name evidence="3" type="ORF">SAMN04488068_0502</name>
</gene>
<dbReference type="Proteomes" id="UP000199758">
    <property type="component" value="Unassembled WGS sequence"/>
</dbReference>
<evidence type="ECO:0000313" key="3">
    <source>
        <dbReference type="EMBL" id="SHG50919.1"/>
    </source>
</evidence>
<dbReference type="PANTHER" id="PTHR23074">
    <property type="entry name" value="AAA DOMAIN-CONTAINING"/>
    <property type="match status" value="1"/>
</dbReference>
<organism evidence="3 4">
    <name type="scientific">Hydrocarboniphaga daqingensis</name>
    <dbReference type="NCBI Taxonomy" id="490188"/>
    <lineage>
        <taxon>Bacteria</taxon>
        <taxon>Pseudomonadati</taxon>
        <taxon>Pseudomonadota</taxon>
        <taxon>Gammaproteobacteria</taxon>
        <taxon>Nevskiales</taxon>
        <taxon>Nevskiaceae</taxon>
        <taxon>Hydrocarboniphaga</taxon>
    </lineage>
</organism>
<dbReference type="InterPro" id="IPR003593">
    <property type="entry name" value="AAA+_ATPase"/>
</dbReference>
<accession>A0A1M5KEL0</accession>
<dbReference type="AlphaFoldDB" id="A0A1M5KEL0"/>
<sequence>MMEPFEQGLLVGWLRNFSVKVDRYRWAQDGFTRFVIDEAEPLGVDLGDESRTITGDIIAEALRIRDEQLAGAEPSVLEQNLLAVGELLRLSEQEQLLMGALVRAKVLPLVEELFEMLELDEIRAGDSTTMGVLATLLGLTRGELLDAMSPRGRLLASGLFTIDYRSDCQPLPALTRFLQAQAEPLSDVRAALLGDPLLKSLEWEDYDHLRADRDLAATLLQQAASRQERGIHVLLYGPPGTGKTEFCKTLAAQLGLKLYGVGQADERGQEPSRDERVGSFRLSQKLLENQNDALLLFDEAEDLLRADGYDEYLAERPGGYGSRVFMHKMFEESRVPTLWTVNDPSALGPSVLRRMTFAIEMKVPPAKVRERVWQRLLDREQVSIPAEDVRRLAEDFDAAPAIAAGAVRSARLTSGGSQEIRRAVTSIAKVMRGAESPPRPVNSVLYDPRLINADLDLAKLATRLSGLDTRAFSLCLYGPPGTGKSAYVRWLAREMGLEVIQKRASDLLSKWVGENERNIAAAFAEARDTGAFLVFDEADSLLGDRKSASQGWEISQVNEMLTWMESHEYPFACITNLMSHLDEAALRRFSFKVKFDFLKPDQRELAFQHYFGVAPPAGVREIDSLTPGDYAVVRNRARLLGELENAAELKKMLEAEVAVKPHARKPMGFNTRLN</sequence>
<dbReference type="InterPro" id="IPR027417">
    <property type="entry name" value="P-loop_NTPase"/>
</dbReference>
<reference evidence="3 4" key="1">
    <citation type="submission" date="2016-11" db="EMBL/GenBank/DDBJ databases">
        <authorList>
            <person name="Jaros S."/>
            <person name="Januszkiewicz K."/>
            <person name="Wedrychowicz H."/>
        </authorList>
    </citation>
    <scope>NUCLEOTIDE SEQUENCE [LARGE SCALE GENOMIC DNA]</scope>
    <source>
        <strain evidence="3 4">CGMCC 1.7049</strain>
    </source>
</reference>
<dbReference type="STRING" id="490188.SAMN04488068_0502"/>
<keyword evidence="4" id="KW-1185">Reference proteome</keyword>
<feature type="domain" description="AAA+ ATPase" evidence="2">
    <location>
        <begin position="470"/>
        <end position="601"/>
    </location>
</feature>
<dbReference type="Pfam" id="PF00004">
    <property type="entry name" value="AAA"/>
    <property type="match status" value="2"/>
</dbReference>
<evidence type="ECO:0000259" key="2">
    <source>
        <dbReference type="SMART" id="SM00382"/>
    </source>
</evidence>
<dbReference type="CDD" id="cd19481">
    <property type="entry name" value="RecA-like_protease"/>
    <property type="match status" value="1"/>
</dbReference>
<dbReference type="SMART" id="SM00382">
    <property type="entry name" value="AAA"/>
    <property type="match status" value="2"/>
</dbReference>
<evidence type="ECO:0000313" key="4">
    <source>
        <dbReference type="Proteomes" id="UP000199758"/>
    </source>
</evidence>
<dbReference type="RefSeq" id="WP_084083091.1">
    <property type="nucleotide sequence ID" value="NZ_FQWZ01000001.1"/>
</dbReference>
<dbReference type="InterPro" id="IPR050304">
    <property type="entry name" value="MT-severing_AAA_ATPase"/>
</dbReference>
<dbReference type="Gene3D" id="3.40.50.300">
    <property type="entry name" value="P-loop containing nucleotide triphosphate hydrolases"/>
    <property type="match status" value="2"/>
</dbReference>
<feature type="domain" description="AAA+ ATPase" evidence="2">
    <location>
        <begin position="229"/>
        <end position="365"/>
    </location>
</feature>
<dbReference type="GO" id="GO:0016887">
    <property type="term" value="F:ATP hydrolysis activity"/>
    <property type="evidence" value="ECO:0007669"/>
    <property type="project" value="InterPro"/>
</dbReference>
<dbReference type="EMBL" id="FQWZ01000001">
    <property type="protein sequence ID" value="SHG50919.1"/>
    <property type="molecule type" value="Genomic_DNA"/>
</dbReference>
<protein>
    <submittedName>
        <fullName evidence="3">AAA+-type ATPase, SpoVK/Ycf46/Vps4 family</fullName>
    </submittedName>
</protein>
<name>A0A1M5KEL0_9GAMM</name>
<proteinExistence type="inferred from homology"/>